<feature type="domain" description="BIG2" evidence="1">
    <location>
        <begin position="195"/>
        <end position="272"/>
    </location>
</feature>
<reference evidence="2 3" key="2">
    <citation type="submission" date="2010-03" db="EMBL/GenBank/DDBJ databases">
        <authorList>
            <person name="Pajon A."/>
        </authorList>
    </citation>
    <scope>NUCLEOTIDE SEQUENCE [LARGE SCALE GENOMIC DNA]</scope>
    <source>
        <strain evidence="3">7-10-1-b</strain>
    </source>
</reference>
<dbReference type="SMART" id="SM00635">
    <property type="entry name" value="BID_2"/>
    <property type="match status" value="1"/>
</dbReference>
<name>D6E9Y1_9ACTN</name>
<dbReference type="InterPro" id="IPR058154">
    <property type="entry name" value="Bxb1_TTP-like"/>
</dbReference>
<dbReference type="Pfam" id="PF02368">
    <property type="entry name" value="Big_2"/>
    <property type="match status" value="1"/>
</dbReference>
<dbReference type="InterPro" id="IPR008964">
    <property type="entry name" value="Invasin/intimin_cell_adhesion"/>
</dbReference>
<dbReference type="InterPro" id="IPR003343">
    <property type="entry name" value="Big_2"/>
</dbReference>
<dbReference type="Pfam" id="PF25681">
    <property type="entry name" value="Phage_TTP_17"/>
    <property type="match status" value="1"/>
</dbReference>
<dbReference type="AlphaFoldDB" id="D6E9Y1"/>
<sequence length="275" mass="28498">MLDASTVGVAKGRPGGYAAVFPLGTPLATLKDVSKTLEELVAEVPGADSLGYISEDGVTIPTDTSAEDRRDWGGNVIKSELTEFATSISVTFLESRDSVLMTVYGDANVSTKDGVRETRVNQNFTGAHAFLFEHVIGDSMVRRTVVENGSITERDDLAMNNSDLLGYAPTIKCVSAEGRDPMVFLDFEVGASEVPVQSVALDKGTLTLAVGAKETLNATVVPALATDRDVSWKSSAPAKATVSASGEVTAVAAGSATITAEAGGKSATCNVTVTA</sequence>
<dbReference type="EMBL" id="FP929047">
    <property type="protein sequence ID" value="CBL04528.1"/>
    <property type="molecule type" value="Genomic_DNA"/>
</dbReference>
<dbReference type="Proteomes" id="UP000008805">
    <property type="component" value="Chromosome"/>
</dbReference>
<evidence type="ECO:0000313" key="2">
    <source>
        <dbReference type="EMBL" id="CBL04528.1"/>
    </source>
</evidence>
<evidence type="ECO:0000313" key="3">
    <source>
        <dbReference type="Proteomes" id="UP000008805"/>
    </source>
</evidence>
<gene>
    <name evidence="2" type="ORF">GPA_22930</name>
</gene>
<proteinExistence type="predicted"/>
<accession>D6E9Y1</accession>
<dbReference type="KEGG" id="gpa:GPA_22930"/>
<keyword evidence="3" id="KW-1185">Reference proteome</keyword>
<reference evidence="2 3" key="1">
    <citation type="submission" date="2010-03" db="EMBL/GenBank/DDBJ databases">
        <title>The genome sequence of Gordonibacter pamelaeae 7-10-1-bT.</title>
        <authorList>
            <consortium name="metaHIT consortium -- http://www.metahit.eu/"/>
            <person name="Pajon A."/>
            <person name="Turner K."/>
            <person name="Parkhill J."/>
            <person name="Timmis K."/>
            <person name="Oxley A."/>
            <person name="Wurdemann D."/>
        </authorList>
    </citation>
    <scope>NUCLEOTIDE SEQUENCE [LARGE SCALE GENOMIC DNA]</scope>
    <source>
        <strain evidence="3">7-10-1-b</strain>
    </source>
</reference>
<dbReference type="HOGENOM" id="CLU_1011072_0_0_11"/>
<dbReference type="Gene3D" id="2.60.40.1080">
    <property type="match status" value="1"/>
</dbReference>
<dbReference type="SUPFAM" id="SSF49373">
    <property type="entry name" value="Invasin/intimin cell-adhesion fragments"/>
    <property type="match status" value="1"/>
</dbReference>
<protein>
    <submittedName>
        <fullName evidence="2">Bacterial surface proteins containing Ig-like domains</fullName>
    </submittedName>
</protein>
<organism evidence="2 3">
    <name type="scientific">Gordonibacter pamelaeae 7-10-1-b</name>
    <dbReference type="NCBI Taxonomy" id="657308"/>
    <lineage>
        <taxon>Bacteria</taxon>
        <taxon>Bacillati</taxon>
        <taxon>Actinomycetota</taxon>
        <taxon>Coriobacteriia</taxon>
        <taxon>Eggerthellales</taxon>
        <taxon>Eggerthellaceae</taxon>
        <taxon>Gordonibacter</taxon>
    </lineage>
</organism>
<evidence type="ECO:0000259" key="1">
    <source>
        <dbReference type="SMART" id="SM00635"/>
    </source>
</evidence>